<organism evidence="2 3">
    <name type="scientific">Hymenolepis diminuta</name>
    <name type="common">Rat tapeworm</name>
    <dbReference type="NCBI Taxonomy" id="6216"/>
    <lineage>
        <taxon>Eukaryota</taxon>
        <taxon>Metazoa</taxon>
        <taxon>Spiralia</taxon>
        <taxon>Lophotrochozoa</taxon>
        <taxon>Platyhelminthes</taxon>
        <taxon>Cestoda</taxon>
        <taxon>Eucestoda</taxon>
        <taxon>Cyclophyllidea</taxon>
        <taxon>Hymenolepididae</taxon>
        <taxon>Hymenolepis</taxon>
    </lineage>
</organism>
<dbReference type="EMBL" id="CABIJS010000288">
    <property type="protein sequence ID" value="VUZ48437.1"/>
    <property type="molecule type" value="Genomic_DNA"/>
</dbReference>
<proteinExistence type="predicted"/>
<name>A0A564YMC4_HYMDI</name>
<dbReference type="InterPro" id="IPR018808">
    <property type="entry name" value="Muniscin_C"/>
</dbReference>
<gene>
    <name evidence="2" type="ORF">WMSIL1_LOCUS7712</name>
</gene>
<dbReference type="Pfam" id="PF10291">
    <property type="entry name" value="muHD"/>
    <property type="match status" value="1"/>
</dbReference>
<feature type="domain" description="Muniscin C-terminal" evidence="1">
    <location>
        <begin position="72"/>
        <end position="258"/>
    </location>
</feature>
<keyword evidence="3" id="KW-1185">Reference proteome</keyword>
<sequence length="285" mass="31577">MNVTVLSSSNLAMEAKYWRNNIKLFTKCLTLINSYIFRLEDGEKTQYRVTIPGDLLYHYLVETQSETADEEYTRLSLLDYAIESTGVPPPITMCTFWRCEKETTDFRLDYFVQWPKWNASSSALGNDDTGSSEISCQDLRVNLLVDGGVLRMQSRPLGTWNSEQTRASWSIPLTHTAESQLHLHPGVDVSGNIRAKFFLTHGPGTPQPVALQFCRDGGCLPSGALLSLGSESLSGGVAGVGYRLTMCKYRLLGDRYFCDPPVPLGGMTKCLPLLSPPSSRAQSSN</sequence>
<protein>
    <recommendedName>
        <fullName evidence="1">Muniscin C-terminal domain-containing protein</fullName>
    </recommendedName>
</protein>
<accession>A0A564YMC4</accession>
<evidence type="ECO:0000313" key="3">
    <source>
        <dbReference type="Proteomes" id="UP000321570"/>
    </source>
</evidence>
<dbReference type="Proteomes" id="UP000321570">
    <property type="component" value="Unassembled WGS sequence"/>
</dbReference>
<evidence type="ECO:0000259" key="1">
    <source>
        <dbReference type="Pfam" id="PF10291"/>
    </source>
</evidence>
<evidence type="ECO:0000313" key="2">
    <source>
        <dbReference type="EMBL" id="VUZ48437.1"/>
    </source>
</evidence>
<reference evidence="2 3" key="1">
    <citation type="submission" date="2019-07" db="EMBL/GenBank/DDBJ databases">
        <authorList>
            <person name="Jastrzebski P J."/>
            <person name="Paukszto L."/>
            <person name="Jastrzebski P J."/>
        </authorList>
    </citation>
    <scope>NUCLEOTIDE SEQUENCE [LARGE SCALE GENOMIC DNA]</scope>
    <source>
        <strain evidence="2 3">WMS-il1</strain>
    </source>
</reference>
<dbReference type="AlphaFoldDB" id="A0A564YMC4"/>